<dbReference type="InterPro" id="IPR040778">
    <property type="entry name" value="CASTOR1_N"/>
</dbReference>
<keyword evidence="5" id="KW-1185">Reference proteome</keyword>
<evidence type="ECO:0000313" key="4">
    <source>
        <dbReference type="EMBL" id="KAF9967215.1"/>
    </source>
</evidence>
<feature type="domain" description="CASTOR ACT" evidence="2">
    <location>
        <begin position="74"/>
        <end position="132"/>
    </location>
</feature>
<evidence type="ECO:0000259" key="2">
    <source>
        <dbReference type="Pfam" id="PF13840"/>
    </source>
</evidence>
<comment type="caution">
    <text evidence="4">The sequence shown here is derived from an EMBL/GenBank/DDBJ whole genome shotgun (WGS) entry which is preliminary data.</text>
</comment>
<proteinExistence type="predicted"/>
<feature type="domain" description="CASTOR ACT" evidence="2">
    <location>
        <begin position="301"/>
        <end position="360"/>
    </location>
</feature>
<dbReference type="InterPro" id="IPR045865">
    <property type="entry name" value="ACT-like_dom_sf"/>
</dbReference>
<dbReference type="GO" id="GO:0046394">
    <property type="term" value="P:carboxylic acid biosynthetic process"/>
    <property type="evidence" value="ECO:0007669"/>
    <property type="project" value="UniProtKB-ARBA"/>
</dbReference>
<sequence>MIIDILPFRLQLASLQKSDIPRCTHQLMKLVLFPAGPRHFFSYTETDKEVSLILDESHVADFPKDALNVCNVIWRAVQIEPGESGLGTEDVVSQVSRPLADINVSIMQISTYDADFTLMPECDLKRALECLSSKFSISNNPLEDVGLQVSDLKTWDNAYPLSPTEVNSLQDALLLDSAVRERQASIDGEPQRLLDGMTGDEPATAMASLSLEDPHSKLRPAEQTKARHPFNADYPHRLHITSMEQSLMDMLAIRLLQSIFFDTRLDRFFSFTQTDTTLSLIMDDATVALFPDHTLNTHAGDWRLIAIGDGPLGFDECGIVSEFSRPLNDNNISLFYLSTFNSDYIMVNDHDFDQAVACLHATANVPVQEPAPAAETVVSTQGELDTSHAVHDEGLHKEIVADDYETHSQHSEWDSGSEHDSSSEVDPEEILPKHEDDVEVVFADDSPPT</sequence>
<dbReference type="GO" id="GO:0006520">
    <property type="term" value="P:amino acid metabolic process"/>
    <property type="evidence" value="ECO:0007669"/>
    <property type="project" value="UniProtKB-ARBA"/>
</dbReference>
<dbReference type="InterPro" id="IPR051719">
    <property type="entry name" value="CASTOR_mTORC1"/>
</dbReference>
<organism evidence="4 5">
    <name type="scientific">Mortierella alpina</name>
    <name type="common">Oleaginous fungus</name>
    <name type="synonym">Mortierella renispora</name>
    <dbReference type="NCBI Taxonomy" id="64518"/>
    <lineage>
        <taxon>Eukaryota</taxon>
        <taxon>Fungi</taxon>
        <taxon>Fungi incertae sedis</taxon>
        <taxon>Mucoromycota</taxon>
        <taxon>Mortierellomycotina</taxon>
        <taxon>Mortierellomycetes</taxon>
        <taxon>Mortierellales</taxon>
        <taxon>Mortierellaceae</taxon>
        <taxon>Mortierella</taxon>
    </lineage>
</organism>
<accession>A0A9P6JD70</accession>
<dbReference type="PANTHER" id="PTHR31131:SF6">
    <property type="entry name" value="CASTOR ACT DOMAIN-CONTAINING PROTEIN"/>
    <property type="match status" value="1"/>
</dbReference>
<dbReference type="Proteomes" id="UP000738359">
    <property type="component" value="Unassembled WGS sequence"/>
</dbReference>
<evidence type="ECO:0000256" key="1">
    <source>
        <dbReference type="SAM" id="MobiDB-lite"/>
    </source>
</evidence>
<feature type="compositionally biased region" description="Basic and acidic residues" evidence="1">
    <location>
        <begin position="403"/>
        <end position="422"/>
    </location>
</feature>
<gene>
    <name evidence="4" type="primary">GATSL3_3</name>
    <name evidence="4" type="ORF">BGZ70_010369</name>
</gene>
<dbReference type="Pfam" id="PF18700">
    <property type="entry name" value="Castor1_N"/>
    <property type="match status" value="1"/>
</dbReference>
<dbReference type="Gene3D" id="3.30.2130.10">
    <property type="entry name" value="VC0802-like"/>
    <property type="match status" value="2"/>
</dbReference>
<evidence type="ECO:0000259" key="3">
    <source>
        <dbReference type="Pfam" id="PF18700"/>
    </source>
</evidence>
<feature type="domain" description="CASTOR1 N-terminal" evidence="3">
    <location>
        <begin position="9"/>
        <end position="63"/>
    </location>
</feature>
<name>A0A9P6JD70_MORAP</name>
<protein>
    <submittedName>
        <fullName evidence="4">GATS protein-like 3</fullName>
    </submittedName>
</protein>
<dbReference type="Pfam" id="PF13840">
    <property type="entry name" value="ACT_7"/>
    <property type="match status" value="2"/>
</dbReference>
<evidence type="ECO:0000313" key="5">
    <source>
        <dbReference type="Proteomes" id="UP000738359"/>
    </source>
</evidence>
<feature type="region of interest" description="Disordered" evidence="1">
    <location>
        <begin position="403"/>
        <end position="449"/>
    </location>
</feature>
<reference evidence="4" key="1">
    <citation type="journal article" date="2020" name="Fungal Divers.">
        <title>Resolving the Mortierellaceae phylogeny through synthesis of multi-gene phylogenetics and phylogenomics.</title>
        <authorList>
            <person name="Vandepol N."/>
            <person name="Liber J."/>
            <person name="Desiro A."/>
            <person name="Na H."/>
            <person name="Kennedy M."/>
            <person name="Barry K."/>
            <person name="Grigoriev I.V."/>
            <person name="Miller A.N."/>
            <person name="O'Donnell K."/>
            <person name="Stajich J.E."/>
            <person name="Bonito G."/>
        </authorList>
    </citation>
    <scope>NUCLEOTIDE SEQUENCE</scope>
    <source>
        <strain evidence="4">CK1249</strain>
    </source>
</reference>
<dbReference type="OrthoDB" id="58529at2759"/>
<dbReference type="PANTHER" id="PTHR31131">
    <property type="entry name" value="CHROMOSOME 1, WHOLE GENOME SHOTGUN SEQUENCE"/>
    <property type="match status" value="1"/>
</dbReference>
<dbReference type="InterPro" id="IPR027795">
    <property type="entry name" value="CASTOR_ACT_dom"/>
</dbReference>
<dbReference type="EMBL" id="JAAAHY010000093">
    <property type="protein sequence ID" value="KAF9967215.1"/>
    <property type="molecule type" value="Genomic_DNA"/>
</dbReference>
<dbReference type="SUPFAM" id="SSF55021">
    <property type="entry name" value="ACT-like"/>
    <property type="match status" value="2"/>
</dbReference>
<dbReference type="AlphaFoldDB" id="A0A9P6JD70"/>